<dbReference type="GeneID" id="98643152"/>
<dbReference type="Gene3D" id="3.10.450.530">
    <property type="entry name" value="Ribonuclease toxin, BrnT, of type II toxin-antitoxin system"/>
    <property type="match status" value="1"/>
</dbReference>
<dbReference type="Proteomes" id="UP001478817">
    <property type="component" value="Unassembled WGS sequence"/>
</dbReference>
<name>A0ABV1IEC2_9ACTN</name>
<reference evidence="1 2" key="1">
    <citation type="submission" date="2024-04" db="EMBL/GenBank/DDBJ databases">
        <title>Human intestinal bacterial collection.</title>
        <authorList>
            <person name="Pauvert C."/>
            <person name="Hitch T.C.A."/>
            <person name="Clavel T."/>
        </authorList>
    </citation>
    <scope>NUCLEOTIDE SEQUENCE [LARGE SCALE GENOMIC DNA]</scope>
    <source>
        <strain evidence="1 2">CLA-AA-H197</strain>
    </source>
</reference>
<protein>
    <submittedName>
        <fullName evidence="1">BrnT family toxin</fullName>
    </submittedName>
</protein>
<comment type="caution">
    <text evidence="1">The sequence shown here is derived from an EMBL/GenBank/DDBJ whole genome shotgun (WGS) entry which is preliminary data.</text>
</comment>
<dbReference type="Pfam" id="PF04365">
    <property type="entry name" value="BrnT_toxin"/>
    <property type="match status" value="1"/>
</dbReference>
<gene>
    <name evidence="1" type="ORF">AAAT05_02595</name>
</gene>
<evidence type="ECO:0000313" key="2">
    <source>
        <dbReference type="Proteomes" id="UP001478817"/>
    </source>
</evidence>
<sequence>MFEDYQFEWDPQKDEANIKKHGLSFERARTIWDDERRICYHLCDQPETRWLVIARLGPRIYMSAVVTYREERIRLISARYATKQEIERYHHG</sequence>
<proteinExistence type="predicted"/>
<dbReference type="EMBL" id="JBBNGS010000003">
    <property type="protein sequence ID" value="MEQ2637239.1"/>
    <property type="molecule type" value="Genomic_DNA"/>
</dbReference>
<dbReference type="InterPro" id="IPR007460">
    <property type="entry name" value="BrnT_toxin"/>
</dbReference>
<dbReference type="InterPro" id="IPR038573">
    <property type="entry name" value="BrnT_sf"/>
</dbReference>
<evidence type="ECO:0000313" key="1">
    <source>
        <dbReference type="EMBL" id="MEQ2637239.1"/>
    </source>
</evidence>
<accession>A0ABV1IEC2</accession>
<dbReference type="RefSeq" id="WP_117204529.1">
    <property type="nucleotide sequence ID" value="NZ_JBBNGS010000003.1"/>
</dbReference>
<organism evidence="1 2">
    <name type="scientific">Paratractidigestivibacter faecalis</name>
    <dbReference type="NCBI Taxonomy" id="2292441"/>
    <lineage>
        <taxon>Bacteria</taxon>
        <taxon>Bacillati</taxon>
        <taxon>Actinomycetota</taxon>
        <taxon>Coriobacteriia</taxon>
        <taxon>Coriobacteriales</taxon>
        <taxon>Atopobiaceae</taxon>
        <taxon>Paratractidigestivibacter</taxon>
    </lineage>
</organism>
<keyword evidence="2" id="KW-1185">Reference proteome</keyword>